<sequence length="291" mass="31138">MPLYLLGTVGIMNLLRVFSDDFPLSLCSSNIRETMFKVTAPLFLALTTSNAIALSRGTSVSVSSEGGKCNEIWYSNGKEMCGSPLAPQSSTVQRALPPAPAPAKKPESSLRSGDEVATQHEERGGLDLRSIASRQPSFDALSATINGERQVGRASGTAIRGGNEGSAEPSSDEGQQRTTELWSGQAEGQVKQMAEGEQRNPGSGDEGQNQGGDVAPLQVAKEGESNMKWPPAQRVILGTVKENAQKETRKDLDDLEQEANSTQVGRTTAHKRHVMLITATLSFICVQRLLV</sequence>
<dbReference type="AlphaFoldDB" id="Q57XG8"/>
<feature type="region of interest" description="Disordered" evidence="1">
    <location>
        <begin position="84"/>
        <end position="131"/>
    </location>
</feature>
<name>Q57XG8_TRYB2</name>
<evidence type="ECO:0000313" key="2">
    <source>
        <dbReference type="EMBL" id="AAX69701.1"/>
    </source>
</evidence>
<dbReference type="EMBL" id="CP000068">
    <property type="protein sequence ID" value="AAZ11139.1"/>
    <property type="molecule type" value="Genomic_DNA"/>
</dbReference>
<dbReference type="PaxDb" id="5691-AAZ11139"/>
<dbReference type="RefSeq" id="XP_844698.1">
    <property type="nucleotide sequence ID" value="XM_839605.1"/>
</dbReference>
<dbReference type="InParanoid" id="Q57XG8"/>
<dbReference type="KEGG" id="tbr:Tb927.5.120"/>
<organism evidence="2 4">
    <name type="scientific">Trypanosoma brucei brucei (strain 927/4 GUTat10.1)</name>
    <dbReference type="NCBI Taxonomy" id="185431"/>
    <lineage>
        <taxon>Eukaryota</taxon>
        <taxon>Discoba</taxon>
        <taxon>Euglenozoa</taxon>
        <taxon>Kinetoplastea</taxon>
        <taxon>Metakinetoplastina</taxon>
        <taxon>Trypanosomatida</taxon>
        <taxon>Trypanosomatidae</taxon>
        <taxon>Trypanosoma</taxon>
    </lineage>
</organism>
<keyword evidence="4" id="KW-1185">Reference proteome</keyword>
<gene>
    <name evidence="3" type="primary">Tb05.25N21.370</name>
    <name evidence="2" type="ORF">Tb927.5.120</name>
</gene>
<accession>D6XFW2</accession>
<evidence type="ECO:0000313" key="3">
    <source>
        <dbReference type="EMBL" id="AAZ11139.1"/>
    </source>
</evidence>
<evidence type="ECO:0000313" key="4">
    <source>
        <dbReference type="Proteomes" id="UP000008524"/>
    </source>
</evidence>
<reference evidence="3 4" key="2">
    <citation type="journal article" date="2005" name="Science">
        <title>The genome of the African trypanosome Trypanosoma brucei.</title>
        <authorList>
            <person name="Berriman M."/>
            <person name="Ghedin E."/>
            <person name="Hertz-Fowler C."/>
            <person name="Blandin G."/>
            <person name="Renauld H."/>
            <person name="Bartholomeu D.C."/>
            <person name="Lennard N.J."/>
            <person name="Caler E."/>
            <person name="Hamlin N.E."/>
            <person name="Haas B."/>
            <person name="Bohme U."/>
            <person name="Hannick L."/>
            <person name="Aslett M.A."/>
            <person name="Shallom J."/>
            <person name="Marcello L."/>
            <person name="Hou L."/>
            <person name="Wickstead B."/>
            <person name="Alsmark U.C."/>
            <person name="Arrowsmith C."/>
            <person name="Atkin R.J."/>
            <person name="Barron A.J."/>
            <person name="Bringaud F."/>
            <person name="Brooks K."/>
            <person name="Carrington M."/>
            <person name="Cherevach I."/>
            <person name="Chillingworth T.J."/>
            <person name="Churcher C."/>
            <person name="Clark L.N."/>
            <person name="Corton C.H."/>
            <person name="Cronin A."/>
            <person name="Davies R.M."/>
            <person name="Doggett J."/>
            <person name="Djikeng A."/>
            <person name="Feldblyum T."/>
            <person name="Field M.C."/>
            <person name="Fraser A."/>
            <person name="Goodhead I."/>
            <person name="Hance Z."/>
            <person name="Harper D."/>
            <person name="Harris B.R."/>
            <person name="Hauser H."/>
            <person name="Hostetler J."/>
            <person name="Ivens A."/>
            <person name="Jagels K."/>
            <person name="Johnson D."/>
            <person name="Johnson J."/>
            <person name="Jones K."/>
            <person name="Kerhornou A.X."/>
            <person name="Koo H."/>
            <person name="Larke N."/>
            <person name="Landfear S."/>
            <person name="Larkin C."/>
            <person name="Leech V."/>
            <person name="Line A."/>
            <person name="Lord A."/>
            <person name="Macleod A."/>
            <person name="Mooney P.J."/>
            <person name="Moule S."/>
            <person name="Martin D.M."/>
            <person name="Morgan G.W."/>
            <person name="Mungall K."/>
            <person name="Norbertczak H."/>
            <person name="Ormond D."/>
            <person name="Pai G."/>
            <person name="Peacock C.S."/>
            <person name="Peterson J."/>
            <person name="Quail M.A."/>
            <person name="Rabbinowitsch E."/>
            <person name="Rajandream M.A."/>
            <person name="Reitter C."/>
            <person name="Salzberg S.L."/>
            <person name="Sanders M."/>
            <person name="Schobel S."/>
            <person name="Sharp S."/>
            <person name="Simmonds M."/>
            <person name="Simpson A.J."/>
            <person name="Tallon L."/>
            <person name="Turner C.M."/>
            <person name="Tait A."/>
            <person name="Tivey A.R."/>
            <person name="Van Aken S."/>
            <person name="Walker D."/>
            <person name="Wanless D."/>
            <person name="Wang S."/>
            <person name="White B."/>
            <person name="White O."/>
            <person name="Whitehead S."/>
            <person name="Woodward J."/>
            <person name="Wortman J."/>
            <person name="Adams M.D."/>
            <person name="Embley T.M."/>
            <person name="Gull K."/>
            <person name="Ullu E."/>
            <person name="Barry J.D."/>
            <person name="Fairlamb A.H."/>
            <person name="Opperdoes F."/>
            <person name="Barrell B.G."/>
            <person name="Donelson J.E."/>
            <person name="Hall N."/>
            <person name="Fraser C.M."/>
            <person name="Melville S.E."/>
            <person name="El-Sayed N.M."/>
        </authorList>
    </citation>
    <scope>NUCLEOTIDE SEQUENCE [LARGE SCALE GENOMIC DNA]</scope>
    <source>
        <strain evidence="3 4">927/4 GUTat10.1</strain>
    </source>
</reference>
<reference evidence="3" key="4">
    <citation type="submission" date="2005-04" db="EMBL/GenBank/DDBJ databases">
        <title>Sequencing, closure, and annotation of Trypanosoma brucei chromosomes 2 through 8.</title>
        <authorList>
            <person name="Ghedin E."/>
            <person name="Blandin G."/>
            <person name="Bartholomeu D."/>
            <person name="Caler E."/>
            <person name="Haas B."/>
            <person name="Hannick L."/>
            <person name="Shallom J."/>
            <person name="Hou L."/>
            <person name="Djikeng A."/>
            <person name="Feldblyum T."/>
            <person name="Hostetler J."/>
            <person name="Johnson J."/>
            <person name="Jones K."/>
            <person name="Koo H.L."/>
            <person name="Larkin C."/>
            <person name="Pai G."/>
            <person name="Peterson J."/>
            <person name="Khalak H.G."/>
            <person name="Salzberg S."/>
            <person name="Simpson A.J."/>
            <person name="Tallon L."/>
            <person name="Van Aken S."/>
            <person name="Wanless D."/>
            <person name="White O."/>
            <person name="Wortman J."/>
            <person name="Fraser C.M."/>
            <person name="El-Sayed N.M.A."/>
        </authorList>
    </citation>
    <scope>NUCLEOTIDE SEQUENCE</scope>
    <source>
        <strain evidence="3">927/4 GUTat10.1</strain>
    </source>
</reference>
<dbReference type="EMBL" id="AC159418">
    <property type="protein sequence ID" value="AAX69701.1"/>
    <property type="molecule type" value="Genomic_DNA"/>
</dbReference>
<dbReference type="Proteomes" id="UP000008524">
    <property type="component" value="Chromosome 5"/>
</dbReference>
<feature type="region of interest" description="Disordered" evidence="1">
    <location>
        <begin position="143"/>
        <end position="213"/>
    </location>
</feature>
<evidence type="ECO:0000256" key="1">
    <source>
        <dbReference type="SAM" id="MobiDB-lite"/>
    </source>
</evidence>
<reference evidence="2" key="3">
    <citation type="submission" date="2005-04" db="EMBL/GenBank/DDBJ databases">
        <title>.</title>
        <authorList>
            <person name="Ghedin E."/>
            <person name="Blandin G."/>
            <person name="Bartholomeu D."/>
            <person name="Caler E."/>
            <person name="Haas B."/>
            <person name="Hannick L."/>
            <person name="Shallom J."/>
            <person name="Hou L."/>
            <person name="Djikeng A."/>
            <person name="Feldblyum T."/>
            <person name="Hostetler J."/>
            <person name="Johnson J."/>
            <person name="Jones K."/>
            <person name="Koo H.L."/>
            <person name="Larkin C."/>
            <person name="Pai G."/>
            <person name="Peterson J."/>
            <person name="Khalak H.G."/>
            <person name="Salzberg S."/>
            <person name="Simpson A.J."/>
            <person name="Tallon L."/>
            <person name="Van Aken S."/>
            <person name="Wanless D."/>
            <person name="White O."/>
            <person name="Wortman J."/>
            <person name="Fraser C.M."/>
            <person name="El-Sayed N.M.A."/>
        </authorList>
    </citation>
    <scope>NUCLEOTIDE SEQUENCE</scope>
    <source>
        <strain evidence="2">GUTat10.1</strain>
    </source>
</reference>
<feature type="compositionally biased region" description="Basic and acidic residues" evidence="1">
    <location>
        <begin position="104"/>
        <end position="126"/>
    </location>
</feature>
<feature type="compositionally biased region" description="Polar residues" evidence="1">
    <location>
        <begin position="168"/>
        <end position="182"/>
    </location>
</feature>
<dbReference type="GeneID" id="3657121"/>
<reference evidence="3" key="1">
    <citation type="journal article" date="2005" name="Science">
        <title>Comparative genomics of trypanosomatid parasitic protozoa.</title>
        <authorList>
            <person name="El-Sayed N.M."/>
            <person name="Myler P.J."/>
            <person name="Blandin G."/>
            <person name="Berriman M."/>
            <person name="Crabtree J."/>
            <person name="Aggarwal G."/>
            <person name="Caler E."/>
            <person name="Renauld H."/>
            <person name="Worthey E.A."/>
            <person name="Hertz-Fowler C."/>
            <person name="Ghedin E."/>
            <person name="Peacock C."/>
            <person name="Bartholomeu D.C."/>
            <person name="Haas B.J."/>
            <person name="Tran A.N."/>
            <person name="Wortman J.R."/>
            <person name="Alsmark U.C."/>
            <person name="Angiuoli S."/>
            <person name="Anupama A."/>
            <person name="Badger J."/>
            <person name="Bringaud F."/>
            <person name="Cadag E."/>
            <person name="Carlton J.M."/>
            <person name="Cerqueira G.C."/>
            <person name="Creasy T."/>
            <person name="Delcher A.L."/>
            <person name="Djikeng A."/>
            <person name="Embley T.M."/>
            <person name="Hauser C."/>
            <person name="Ivens A.C."/>
            <person name="Kummerfeld S.K."/>
            <person name="Pereira-Leal J.B."/>
            <person name="Nilsson D."/>
            <person name="Peterson J."/>
            <person name="Salzberg S.L."/>
            <person name="Shallom J."/>
            <person name="Silva J.C."/>
            <person name="Sundaram J."/>
            <person name="Westenberger S."/>
            <person name="White O."/>
            <person name="Melville S.E."/>
            <person name="Donelson J.E."/>
            <person name="Andersson B."/>
            <person name="Stuart K.D."/>
            <person name="Hall N."/>
        </authorList>
    </citation>
    <scope>NUCLEOTIDE SEQUENCE</scope>
    <source>
        <strain evidence="3">927/4 GUTat10.1</strain>
    </source>
</reference>
<protein>
    <submittedName>
        <fullName evidence="2">Expression site-associated gene (ESAG) protein, putative</fullName>
    </submittedName>
</protein>
<accession>Q57XG8</accession>
<proteinExistence type="predicted"/>